<reference evidence="5 6" key="1">
    <citation type="submission" date="2018-06" db="EMBL/GenBank/DDBJ databases">
        <title>Extensive metabolic versatility and redundancy in microbially diverse, dynamic hydrothermal sediments.</title>
        <authorList>
            <person name="Dombrowski N."/>
            <person name="Teske A."/>
            <person name="Baker B.J."/>
        </authorList>
    </citation>
    <scope>NUCLEOTIDE SEQUENCE [LARGE SCALE GENOMIC DNA]</scope>
    <source>
        <strain evidence="5">B47_G16</strain>
    </source>
</reference>
<dbReference type="EC" id="6.3.4.15" evidence="3"/>
<evidence type="ECO:0000256" key="3">
    <source>
        <dbReference type="ARBA" id="ARBA00024227"/>
    </source>
</evidence>
<keyword evidence="1 5" id="KW-0436">Ligase</keyword>
<organism evidence="5 6">
    <name type="scientific">Aerophobetes bacterium</name>
    <dbReference type="NCBI Taxonomy" id="2030807"/>
    <lineage>
        <taxon>Bacteria</taxon>
        <taxon>Candidatus Aerophobota</taxon>
    </lineage>
</organism>
<feature type="domain" description="BPL/LPL catalytic" evidence="4">
    <location>
        <begin position="9"/>
        <end position="188"/>
    </location>
</feature>
<accession>A0A497E6A2</accession>
<dbReference type="InterPro" id="IPR004143">
    <property type="entry name" value="BPL_LPL_catalytic"/>
</dbReference>
<dbReference type="InterPro" id="IPR003142">
    <property type="entry name" value="BPL_C"/>
</dbReference>
<dbReference type="PANTHER" id="PTHR12835:SF5">
    <property type="entry name" value="BIOTIN--PROTEIN LIGASE"/>
    <property type="match status" value="1"/>
</dbReference>
<comment type="caution">
    <text evidence="5">The sequence shown here is derived from an EMBL/GenBank/DDBJ whole genome shotgun (WGS) entry which is preliminary data.</text>
</comment>
<sequence length="252" mass="28157">MKAVSTRNKFGRKLYWYSQIDSTMKTAYLLARKGAEEGTVVIAQEQARGEGREGHQWFSPSGGLWFSLILRPRIASSKISRLSILGAVGIVETVEEAFPWLFPQIRWPNDALVNGKKVGGVLCKARLEQGKGDFVIMGIGVNLNIEYFPPSLCFKATSLQKETGNLVAEGPFLASLLQKLEELYFSSQEDFSQVLEKARSFSSLLGKQVRIQIKKEKLAGWAQDLDDEGNLLLRLESGVVRRISPEEGYILK</sequence>
<dbReference type="AlphaFoldDB" id="A0A497E6A2"/>
<evidence type="ECO:0000256" key="2">
    <source>
        <dbReference type="ARBA" id="ARBA00023267"/>
    </source>
</evidence>
<protein>
    <recommendedName>
        <fullName evidence="3">biotin--[biotin carboxyl-carrier protein] ligase</fullName>
        <ecNumber evidence="3">6.3.4.15</ecNumber>
    </recommendedName>
</protein>
<dbReference type="GO" id="GO:0005737">
    <property type="term" value="C:cytoplasm"/>
    <property type="evidence" value="ECO:0007669"/>
    <property type="project" value="TreeGrafter"/>
</dbReference>
<dbReference type="PANTHER" id="PTHR12835">
    <property type="entry name" value="BIOTIN PROTEIN LIGASE"/>
    <property type="match status" value="1"/>
</dbReference>
<name>A0A497E6A2_UNCAE</name>
<dbReference type="InterPro" id="IPR045864">
    <property type="entry name" value="aa-tRNA-synth_II/BPL/LPL"/>
</dbReference>
<dbReference type="Gene3D" id="3.30.930.10">
    <property type="entry name" value="Bira Bifunctional Protein, Domain 2"/>
    <property type="match status" value="1"/>
</dbReference>
<dbReference type="PROSITE" id="PS51733">
    <property type="entry name" value="BPL_LPL_CATALYTIC"/>
    <property type="match status" value="1"/>
</dbReference>
<dbReference type="NCBIfam" id="TIGR00121">
    <property type="entry name" value="birA_ligase"/>
    <property type="match status" value="1"/>
</dbReference>
<gene>
    <name evidence="5" type="ORF">DRJ00_03440</name>
</gene>
<dbReference type="Gene3D" id="2.30.30.100">
    <property type="match status" value="1"/>
</dbReference>
<evidence type="ECO:0000256" key="1">
    <source>
        <dbReference type="ARBA" id="ARBA00022598"/>
    </source>
</evidence>
<proteinExistence type="predicted"/>
<dbReference type="Proteomes" id="UP000279422">
    <property type="component" value="Unassembled WGS sequence"/>
</dbReference>
<evidence type="ECO:0000313" key="6">
    <source>
        <dbReference type="Proteomes" id="UP000279422"/>
    </source>
</evidence>
<keyword evidence="2" id="KW-0092">Biotin</keyword>
<dbReference type="InterPro" id="IPR004408">
    <property type="entry name" value="Biotin_CoA_COase_ligase"/>
</dbReference>
<dbReference type="EMBL" id="QMPZ01000031">
    <property type="protein sequence ID" value="RLE09750.1"/>
    <property type="molecule type" value="Genomic_DNA"/>
</dbReference>
<dbReference type="Pfam" id="PF02237">
    <property type="entry name" value="BPL_C"/>
    <property type="match status" value="1"/>
</dbReference>
<dbReference type="CDD" id="cd16442">
    <property type="entry name" value="BPL"/>
    <property type="match status" value="1"/>
</dbReference>
<dbReference type="Pfam" id="PF03099">
    <property type="entry name" value="BPL_LplA_LipB"/>
    <property type="match status" value="1"/>
</dbReference>
<evidence type="ECO:0000259" key="4">
    <source>
        <dbReference type="PROSITE" id="PS51733"/>
    </source>
</evidence>
<dbReference type="GO" id="GO:0004077">
    <property type="term" value="F:biotin--[biotin carboxyl-carrier protein] ligase activity"/>
    <property type="evidence" value="ECO:0007669"/>
    <property type="project" value="UniProtKB-EC"/>
</dbReference>
<evidence type="ECO:0000313" key="5">
    <source>
        <dbReference type="EMBL" id="RLE09750.1"/>
    </source>
</evidence>
<dbReference type="SUPFAM" id="SSF55681">
    <property type="entry name" value="Class II aaRS and biotin synthetases"/>
    <property type="match status" value="1"/>
</dbReference>